<dbReference type="AlphaFoldDB" id="A0A8I0APY6"/>
<dbReference type="RefSeq" id="WP_186847755.1">
    <property type="nucleotide sequence ID" value="NZ_JACOOX010000005.1"/>
</dbReference>
<protein>
    <submittedName>
        <fullName evidence="1">Uncharacterized protein</fullName>
    </submittedName>
</protein>
<proteinExistence type="predicted"/>
<evidence type="ECO:0000313" key="1">
    <source>
        <dbReference type="EMBL" id="MBC5663067.1"/>
    </source>
</evidence>
<reference evidence="1 2" key="1">
    <citation type="submission" date="2020-08" db="EMBL/GenBank/DDBJ databases">
        <title>Genome public.</title>
        <authorList>
            <person name="Liu C."/>
            <person name="Sun Q."/>
        </authorList>
    </citation>
    <scope>NUCLEOTIDE SEQUENCE [LARGE SCALE GENOMIC DNA]</scope>
    <source>
        <strain evidence="1 2">NSJ-10</strain>
    </source>
</reference>
<keyword evidence="2" id="KW-1185">Reference proteome</keyword>
<gene>
    <name evidence="1" type="ORF">H8S09_09210</name>
</gene>
<dbReference type="Proteomes" id="UP000615234">
    <property type="component" value="Unassembled WGS sequence"/>
</dbReference>
<evidence type="ECO:0000313" key="2">
    <source>
        <dbReference type="Proteomes" id="UP000615234"/>
    </source>
</evidence>
<accession>A0A8I0APY6</accession>
<dbReference type="EMBL" id="JACOOX010000005">
    <property type="protein sequence ID" value="MBC5663067.1"/>
    <property type="molecule type" value="Genomic_DNA"/>
</dbReference>
<comment type="caution">
    <text evidence="1">The sequence shown here is derived from an EMBL/GenBank/DDBJ whole genome shotgun (WGS) entry which is preliminary data.</text>
</comment>
<sequence length="794" mass="92410">MNTREKFIQWLSSNPISKYSSNTIVNALDEGSEYCCSRSLSKVSFWDMNNKNEFITVASKLLGMKIYRLMHKKTAIVLDKAVPLYKQFLQQSEMRSGIKLSDVEISTEDSGDNVEAKDNQSSDSKYSKIYQKLYYISRVYDDPNGMTLEKIMSMLGNGTDEELVIRILNDVSWATKLADDIYSFGENANSVLREQVQPYKIEEKDIVTDGQFFDFLYNYEKMAEASCRSYVSAIRTAEEYAKNHNYASHMIYDCGFEDASTLIRELMGDNEFLEFNAKQHNRFRAAFKKYLKMGDQLPAKERKYLSVKKTSLPVANEIEKVQPKDFDKSKFEITLLRRYSNGMQFDSIDFENFREMYDALFDETLTFDDEALEERLRYCGVLYKDRLFPAEGIIDNNTKETLFAYIDNCFSTGKSVLYYKAIYQDLSDAFASCFALADEKMLKAYIEYSAEKDKYYYFSDYMSVDRNVKIDHTEEVEEYFLSAGKPMRIDDAFSTLSHIPQDRVDRIIKTDSRFLRNSKGEYFHTDIFEITDDELENIAEIIDGFISEDEYAIWTNVWNMIQDKFPLFVENNLYLSGLGIRNAIEQRFSGRFRFEGAVISRPKDSFSMRDVYQLYAKHHVEFTADEIYILSKELDTVIYFDALSEVSVRVSHDLFVSKKRINFDVDSVDKVIESFMSKDYIRIREIDSFLAFPSAGYEWNEYMLESFLISYSKKFALLNNGQSLHNVAGAIVKKDGKIKEFEDACAAVLSESRIELKKSEALNYLVDVNMITRRSYKNLDTAIRKATQIRNRKG</sequence>
<organism evidence="1 2">
    <name type="scientific">Coprococcus hominis</name>
    <name type="common">ex Liu et al. 2022</name>
    <dbReference type="NCBI Taxonomy" id="2763039"/>
    <lineage>
        <taxon>Bacteria</taxon>
        <taxon>Bacillati</taxon>
        <taxon>Bacillota</taxon>
        <taxon>Clostridia</taxon>
        <taxon>Lachnospirales</taxon>
        <taxon>Lachnospiraceae</taxon>
        <taxon>Coprococcus</taxon>
    </lineage>
</organism>
<name>A0A8I0APY6_9FIRM</name>